<feature type="region of interest" description="Disordered" evidence="1">
    <location>
        <begin position="77"/>
        <end position="110"/>
    </location>
</feature>
<evidence type="ECO:0000313" key="2">
    <source>
        <dbReference type="EMBL" id="CAI9162211.1"/>
    </source>
</evidence>
<organism evidence="2 3">
    <name type="scientific">Rangifer tarandus platyrhynchus</name>
    <name type="common">Svalbard reindeer</name>
    <dbReference type="NCBI Taxonomy" id="3082113"/>
    <lineage>
        <taxon>Eukaryota</taxon>
        <taxon>Metazoa</taxon>
        <taxon>Chordata</taxon>
        <taxon>Craniata</taxon>
        <taxon>Vertebrata</taxon>
        <taxon>Euteleostomi</taxon>
        <taxon>Mammalia</taxon>
        <taxon>Eutheria</taxon>
        <taxon>Laurasiatheria</taxon>
        <taxon>Artiodactyla</taxon>
        <taxon>Ruminantia</taxon>
        <taxon>Pecora</taxon>
        <taxon>Cervidae</taxon>
        <taxon>Odocoileinae</taxon>
        <taxon>Rangifer</taxon>
    </lineage>
</organism>
<name>A0ABN8YQQ1_RANTA</name>
<gene>
    <name evidence="2" type="ORF">MRATA1EN1_LOCUS11173</name>
</gene>
<dbReference type="EMBL" id="OX459956">
    <property type="protein sequence ID" value="CAI9162211.1"/>
    <property type="molecule type" value="Genomic_DNA"/>
</dbReference>
<evidence type="ECO:0000256" key="1">
    <source>
        <dbReference type="SAM" id="MobiDB-lite"/>
    </source>
</evidence>
<keyword evidence="3" id="KW-1185">Reference proteome</keyword>
<sequence>MPPDETSLSRPDQQSSNSDPDLGSDSRTIKELSTCCFNHRRGDLSQLIGPSHTPPFAWLRDLRHRVGPCWAWFPCHQSGGQRSVPHGRGRARSGEGDTRLSTEPLPDPTR</sequence>
<dbReference type="Proteomes" id="UP001176941">
    <property type="component" value="Chromosome 20"/>
</dbReference>
<accession>A0ABN8YQQ1</accession>
<feature type="region of interest" description="Disordered" evidence="1">
    <location>
        <begin position="1"/>
        <end position="27"/>
    </location>
</feature>
<protein>
    <submittedName>
        <fullName evidence="2">Uncharacterized protein</fullName>
    </submittedName>
</protein>
<proteinExistence type="predicted"/>
<evidence type="ECO:0000313" key="3">
    <source>
        <dbReference type="Proteomes" id="UP001176941"/>
    </source>
</evidence>
<reference evidence="2" key="1">
    <citation type="submission" date="2023-04" db="EMBL/GenBank/DDBJ databases">
        <authorList>
            <consortium name="ELIXIR-Norway"/>
        </authorList>
    </citation>
    <scope>NUCLEOTIDE SEQUENCE [LARGE SCALE GENOMIC DNA]</scope>
</reference>
<feature type="compositionally biased region" description="Polar residues" evidence="1">
    <location>
        <begin position="1"/>
        <end position="19"/>
    </location>
</feature>